<evidence type="ECO:0000256" key="2">
    <source>
        <dbReference type="ARBA" id="ARBA00006024"/>
    </source>
</evidence>
<dbReference type="InterPro" id="IPR023214">
    <property type="entry name" value="HAD_sf"/>
</dbReference>
<dbReference type="InterPro" id="IPR018303">
    <property type="entry name" value="ATPase_P-typ_P_site"/>
</dbReference>
<dbReference type="KEGG" id="hdi:HDIA_3954"/>
<dbReference type="GO" id="GO:0005507">
    <property type="term" value="F:copper ion binding"/>
    <property type="evidence" value="ECO:0007669"/>
    <property type="project" value="TreeGrafter"/>
</dbReference>
<name>A0A2C9DCZ8_9HYPH</name>
<evidence type="ECO:0000256" key="12">
    <source>
        <dbReference type="ARBA" id="ARBA00023065"/>
    </source>
</evidence>
<protein>
    <recommendedName>
        <fullName evidence="3">P-type Cu(+) transporter</fullName>
        <ecNumber evidence="3">7.2.2.8</ecNumber>
    </recommendedName>
</protein>
<evidence type="ECO:0000256" key="5">
    <source>
        <dbReference type="ARBA" id="ARBA00022475"/>
    </source>
</evidence>
<dbReference type="InterPro" id="IPR027256">
    <property type="entry name" value="P-typ_ATPase_IB"/>
</dbReference>
<dbReference type="SUPFAM" id="SSF81653">
    <property type="entry name" value="Calcium ATPase, transduction domain A"/>
    <property type="match status" value="1"/>
</dbReference>
<dbReference type="SFLD" id="SFLDF00027">
    <property type="entry name" value="p-type_atpase"/>
    <property type="match status" value="1"/>
</dbReference>
<evidence type="ECO:0000256" key="13">
    <source>
        <dbReference type="ARBA" id="ARBA00023136"/>
    </source>
</evidence>
<dbReference type="NCBIfam" id="TIGR01494">
    <property type="entry name" value="ATPase_P-type"/>
    <property type="match status" value="1"/>
</dbReference>
<evidence type="ECO:0000256" key="11">
    <source>
        <dbReference type="ARBA" id="ARBA00022989"/>
    </source>
</evidence>
<comment type="similarity">
    <text evidence="2 14">Belongs to the cation transport ATPase (P-type) (TC 3.A.3) family. Type IB subfamily.</text>
</comment>
<keyword evidence="6 14" id="KW-0812">Transmembrane</keyword>
<dbReference type="GO" id="GO:0055070">
    <property type="term" value="P:copper ion homeostasis"/>
    <property type="evidence" value="ECO:0007669"/>
    <property type="project" value="TreeGrafter"/>
</dbReference>
<dbReference type="Proteomes" id="UP000223606">
    <property type="component" value="Chromosome 1"/>
</dbReference>
<dbReference type="GO" id="GO:0060003">
    <property type="term" value="P:copper ion export"/>
    <property type="evidence" value="ECO:0007669"/>
    <property type="project" value="UniProtKB-ARBA"/>
</dbReference>
<dbReference type="FunFam" id="3.30.70.100:FF:000005">
    <property type="entry name" value="Copper-exporting P-type ATPase A"/>
    <property type="match status" value="1"/>
</dbReference>
<keyword evidence="5 14" id="KW-1003">Cell membrane</keyword>
<keyword evidence="8 14" id="KW-0547">Nucleotide-binding</keyword>
<keyword evidence="12" id="KW-0406">Ion transport</keyword>
<accession>A0A2C9DCZ8</accession>
<dbReference type="SUPFAM" id="SSF56784">
    <property type="entry name" value="HAD-like"/>
    <property type="match status" value="1"/>
</dbReference>
<gene>
    <name evidence="16" type="primary">copA_2</name>
    <name evidence="16" type="ORF">HDIA_3954</name>
</gene>
<evidence type="ECO:0000256" key="10">
    <source>
        <dbReference type="ARBA" id="ARBA00022967"/>
    </source>
</evidence>
<dbReference type="PROSITE" id="PS00154">
    <property type="entry name" value="ATPASE_E1_E2"/>
    <property type="match status" value="1"/>
</dbReference>
<feature type="transmembrane region" description="Helical" evidence="14">
    <location>
        <begin position="381"/>
        <end position="401"/>
    </location>
</feature>
<evidence type="ECO:0000256" key="1">
    <source>
        <dbReference type="ARBA" id="ARBA00004651"/>
    </source>
</evidence>
<keyword evidence="16" id="KW-0378">Hydrolase</keyword>
<keyword evidence="11 14" id="KW-1133">Transmembrane helix</keyword>
<sequence length="745" mass="77942">MDAMTAPRQQAAATTQKTFDIRGMTCAACSARVEKVLSRIDGVVEAHVNLPLERADVTLMSGTPVEVLVDAVDLAGYEAIPRADVPAARRKAREEREASQRAEWRHLLLIFAVSALLTLPFLAQMIGMAWGGGHLLSPVTELVLGTLVQVIAGTRFYRGAWHALRGGSANMDVLVALGTTTAWAFSVYMLATRGHAAMGHLYFEGAATVLTLILAGKLMESRAKAGTTAAIRALMALRPETATRVTQTGEETVPVENLVLGDKIRVRPGERVPVDGMIEDGASSLDESLVTGESLPVEKAVGDKVVAGTLNGEGVLTLRADALGEDTTLARITRMVENAQTGKAPVQRLVDRISAVFVPTVVAIAVLAVLGWLINGADFETALIAGVSVLVVACPCALGLATPTALVAGTGAAARAGILVKDIETLERTHHIDTVIFDKTGTLTIGKPAVTDVVPAPGVSEDEILRLAGSVQAMSLHPLAGAVVEAARERGIALQPAEAFRSRTGRGVTARVDGVRVAIGNEALMAEEKAAIGVLSADFLRLEEEAKTVTFVARDGVVIGLIALADQLRPEAVMAVNALKARGVASRMLTGDSTAVARSVAARLDLDGWQGPVRPEDKGDEVTRLQGEGHRVAMVGDGVNDAPALSLADVGIAIGTGSDVALESAGITLMRPDPRLVAAALDIASATWWKIRTNLFWAFIFNVIGIPVAAFGLLTPALAGAAMAMSSVTVVTNAALLTRWKAKLD</sequence>
<organism evidence="16 17">
    <name type="scientific">Hartmannibacter diazotrophicus</name>
    <dbReference type="NCBI Taxonomy" id="1482074"/>
    <lineage>
        <taxon>Bacteria</taxon>
        <taxon>Pseudomonadati</taxon>
        <taxon>Pseudomonadota</taxon>
        <taxon>Alphaproteobacteria</taxon>
        <taxon>Hyphomicrobiales</taxon>
        <taxon>Pleomorphomonadaceae</taxon>
        <taxon>Hartmannibacter</taxon>
    </lineage>
</organism>
<dbReference type="Pfam" id="PF00403">
    <property type="entry name" value="HMA"/>
    <property type="match status" value="1"/>
</dbReference>
<dbReference type="SUPFAM" id="SSF55008">
    <property type="entry name" value="HMA, heavy metal-associated domain"/>
    <property type="match status" value="1"/>
</dbReference>
<dbReference type="AlphaFoldDB" id="A0A2C9DCZ8"/>
<dbReference type="Pfam" id="PF00122">
    <property type="entry name" value="E1-E2_ATPase"/>
    <property type="match status" value="1"/>
</dbReference>
<comment type="subcellular location">
    <subcellularLocation>
        <location evidence="1">Cell membrane</location>
        <topology evidence="1">Multi-pass membrane protein</topology>
    </subcellularLocation>
</comment>
<dbReference type="EC" id="7.2.2.8" evidence="3"/>
<dbReference type="InterPro" id="IPR023299">
    <property type="entry name" value="ATPase_P-typ_cyto_dom_N"/>
</dbReference>
<feature type="transmembrane region" description="Helical" evidence="14">
    <location>
        <begin position="197"/>
        <end position="215"/>
    </location>
</feature>
<keyword evidence="9 14" id="KW-0067">ATP-binding</keyword>
<dbReference type="PANTHER" id="PTHR43520">
    <property type="entry name" value="ATP7, ISOFORM B"/>
    <property type="match status" value="1"/>
</dbReference>
<dbReference type="InterPro" id="IPR059000">
    <property type="entry name" value="ATPase_P-type_domA"/>
</dbReference>
<evidence type="ECO:0000256" key="9">
    <source>
        <dbReference type="ARBA" id="ARBA00022840"/>
    </source>
</evidence>
<evidence type="ECO:0000256" key="7">
    <source>
        <dbReference type="ARBA" id="ARBA00022723"/>
    </source>
</evidence>
<dbReference type="InterPro" id="IPR001757">
    <property type="entry name" value="P_typ_ATPase"/>
</dbReference>
<evidence type="ECO:0000259" key="15">
    <source>
        <dbReference type="PROSITE" id="PS50846"/>
    </source>
</evidence>
<dbReference type="GO" id="GO:0043682">
    <property type="term" value="F:P-type divalent copper transporter activity"/>
    <property type="evidence" value="ECO:0007669"/>
    <property type="project" value="TreeGrafter"/>
</dbReference>
<dbReference type="PROSITE" id="PS50846">
    <property type="entry name" value="HMA_2"/>
    <property type="match status" value="1"/>
</dbReference>
<feature type="transmembrane region" description="Helical" evidence="14">
    <location>
        <begin position="720"/>
        <end position="740"/>
    </location>
</feature>
<dbReference type="GO" id="GO:0005886">
    <property type="term" value="C:plasma membrane"/>
    <property type="evidence" value="ECO:0007669"/>
    <property type="project" value="UniProtKB-SubCell"/>
</dbReference>
<feature type="transmembrane region" description="Helical" evidence="14">
    <location>
        <begin position="107"/>
        <end position="130"/>
    </location>
</feature>
<dbReference type="InterPro" id="IPR008250">
    <property type="entry name" value="ATPase_P-typ_transduc_dom_A_sf"/>
</dbReference>
<dbReference type="InterPro" id="IPR036163">
    <property type="entry name" value="HMA_dom_sf"/>
</dbReference>
<dbReference type="InterPro" id="IPR036412">
    <property type="entry name" value="HAD-like_sf"/>
</dbReference>
<dbReference type="SUPFAM" id="SSF81665">
    <property type="entry name" value="Calcium ATPase, transmembrane domain M"/>
    <property type="match status" value="1"/>
</dbReference>
<keyword evidence="13 14" id="KW-0472">Membrane</keyword>
<keyword evidence="17" id="KW-1185">Reference proteome</keyword>
<dbReference type="NCBIfam" id="TIGR01511">
    <property type="entry name" value="ATPase-IB1_Cu"/>
    <property type="match status" value="1"/>
</dbReference>
<keyword evidence="7 14" id="KW-0479">Metal-binding</keyword>
<dbReference type="InterPro" id="IPR006121">
    <property type="entry name" value="HMA_dom"/>
</dbReference>
<reference evidence="17" key="1">
    <citation type="submission" date="2017-09" db="EMBL/GenBank/DDBJ databases">
        <title>Genome sequence of Nannocystis excedens DSM 71.</title>
        <authorList>
            <person name="Blom J."/>
        </authorList>
    </citation>
    <scope>NUCLEOTIDE SEQUENCE [LARGE SCALE GENOMIC DNA]</scope>
    <source>
        <strain evidence="17">type strain: E19</strain>
    </source>
</reference>
<dbReference type="SFLD" id="SFLDG00002">
    <property type="entry name" value="C1.7:_P-type_atpase_like"/>
    <property type="match status" value="1"/>
</dbReference>
<proteinExistence type="inferred from homology"/>
<dbReference type="PANTHER" id="PTHR43520:SF8">
    <property type="entry name" value="P-TYPE CU(+) TRANSPORTER"/>
    <property type="match status" value="1"/>
</dbReference>
<dbReference type="Pfam" id="PF00702">
    <property type="entry name" value="Hydrolase"/>
    <property type="match status" value="1"/>
</dbReference>
<evidence type="ECO:0000256" key="8">
    <source>
        <dbReference type="ARBA" id="ARBA00022741"/>
    </source>
</evidence>
<evidence type="ECO:0000313" key="17">
    <source>
        <dbReference type="Proteomes" id="UP000223606"/>
    </source>
</evidence>
<feature type="transmembrane region" description="Helical" evidence="14">
    <location>
        <begin position="353"/>
        <end position="375"/>
    </location>
</feature>
<dbReference type="PRINTS" id="PR00119">
    <property type="entry name" value="CATATPASE"/>
</dbReference>
<dbReference type="FunFam" id="2.70.150.10:FF:000020">
    <property type="entry name" value="Copper-exporting P-type ATPase A"/>
    <property type="match status" value="1"/>
</dbReference>
<evidence type="ECO:0000256" key="6">
    <source>
        <dbReference type="ARBA" id="ARBA00022692"/>
    </source>
</evidence>
<evidence type="ECO:0000256" key="14">
    <source>
        <dbReference type="RuleBase" id="RU362081"/>
    </source>
</evidence>
<dbReference type="Gene3D" id="3.30.70.100">
    <property type="match status" value="1"/>
</dbReference>
<feature type="domain" description="HMA" evidence="15">
    <location>
        <begin position="15"/>
        <end position="80"/>
    </location>
</feature>
<dbReference type="GO" id="GO:0016887">
    <property type="term" value="F:ATP hydrolysis activity"/>
    <property type="evidence" value="ECO:0007669"/>
    <property type="project" value="InterPro"/>
</dbReference>
<feature type="transmembrane region" description="Helical" evidence="14">
    <location>
        <begin position="142"/>
        <end position="161"/>
    </location>
</feature>
<evidence type="ECO:0000313" key="16">
    <source>
        <dbReference type="EMBL" id="SON57495.1"/>
    </source>
</evidence>
<dbReference type="GO" id="GO:0005524">
    <property type="term" value="F:ATP binding"/>
    <property type="evidence" value="ECO:0007669"/>
    <property type="project" value="UniProtKB-UniRule"/>
</dbReference>
<dbReference type="SFLD" id="SFLDS00003">
    <property type="entry name" value="Haloacid_Dehalogenase"/>
    <property type="match status" value="1"/>
</dbReference>
<dbReference type="Gene3D" id="3.40.50.1000">
    <property type="entry name" value="HAD superfamily/HAD-like"/>
    <property type="match status" value="1"/>
</dbReference>
<keyword evidence="10" id="KW-1278">Translocase</keyword>
<dbReference type="Gene3D" id="3.40.1110.10">
    <property type="entry name" value="Calcium-transporting ATPase, cytoplasmic domain N"/>
    <property type="match status" value="1"/>
</dbReference>
<feature type="transmembrane region" description="Helical" evidence="14">
    <location>
        <begin position="695"/>
        <end position="714"/>
    </location>
</feature>
<dbReference type="PRINTS" id="PR00943">
    <property type="entry name" value="CUATPASE"/>
</dbReference>
<dbReference type="CDD" id="cd02094">
    <property type="entry name" value="P-type_ATPase_Cu-like"/>
    <property type="match status" value="1"/>
</dbReference>
<dbReference type="RefSeq" id="WP_197708050.1">
    <property type="nucleotide sequence ID" value="NZ_LT960614.1"/>
</dbReference>
<dbReference type="GO" id="GO:0140581">
    <property type="term" value="F:P-type monovalent copper transporter activity"/>
    <property type="evidence" value="ECO:0007669"/>
    <property type="project" value="UniProtKB-EC"/>
</dbReference>
<dbReference type="CDD" id="cd00371">
    <property type="entry name" value="HMA"/>
    <property type="match status" value="1"/>
</dbReference>
<dbReference type="InterPro" id="IPR023298">
    <property type="entry name" value="ATPase_P-typ_TM_dom_sf"/>
</dbReference>
<evidence type="ECO:0000256" key="4">
    <source>
        <dbReference type="ARBA" id="ARBA00022448"/>
    </source>
</evidence>
<evidence type="ECO:0000256" key="3">
    <source>
        <dbReference type="ARBA" id="ARBA00012517"/>
    </source>
</evidence>
<dbReference type="PROSITE" id="PS01047">
    <property type="entry name" value="HMA_1"/>
    <property type="match status" value="1"/>
</dbReference>
<keyword evidence="4" id="KW-0813">Transport</keyword>
<dbReference type="EMBL" id="LT960614">
    <property type="protein sequence ID" value="SON57495.1"/>
    <property type="molecule type" value="Genomic_DNA"/>
</dbReference>
<dbReference type="InterPro" id="IPR044492">
    <property type="entry name" value="P_typ_ATPase_HD_dom"/>
</dbReference>
<dbReference type="Gene3D" id="2.70.150.10">
    <property type="entry name" value="Calcium-transporting ATPase, cytoplasmic transduction domain A"/>
    <property type="match status" value="1"/>
</dbReference>
<dbReference type="NCBIfam" id="TIGR01525">
    <property type="entry name" value="ATPase-IB_hvy"/>
    <property type="match status" value="1"/>
</dbReference>
<feature type="transmembrane region" description="Helical" evidence="14">
    <location>
        <begin position="173"/>
        <end position="191"/>
    </location>
</feature>
<dbReference type="InterPro" id="IPR017969">
    <property type="entry name" value="Heavy-metal-associated_CS"/>
</dbReference>